<organism evidence="2 3">
    <name type="scientific">Stemphylium lycopersici</name>
    <name type="common">Tomato gray leaf spot disease fungus</name>
    <name type="synonym">Thyrospora lycopersici</name>
    <dbReference type="NCBI Taxonomy" id="183478"/>
    <lineage>
        <taxon>Eukaryota</taxon>
        <taxon>Fungi</taxon>
        <taxon>Dikarya</taxon>
        <taxon>Ascomycota</taxon>
        <taxon>Pezizomycotina</taxon>
        <taxon>Dothideomycetes</taxon>
        <taxon>Pleosporomycetidae</taxon>
        <taxon>Pleosporales</taxon>
        <taxon>Pleosporineae</taxon>
        <taxon>Pleosporaceae</taxon>
        <taxon>Stemphylium</taxon>
    </lineage>
</organism>
<reference evidence="3" key="1">
    <citation type="submission" date="2018-05" db="EMBL/GenBank/DDBJ databases">
        <title>Draft genome sequence of Stemphylium lycopersici strain CIDEFI 213.</title>
        <authorList>
            <person name="Medina R."/>
            <person name="Franco M.E.E."/>
            <person name="Lucentini C.G."/>
            <person name="Saparrat M.C.N."/>
            <person name="Balatti P.A."/>
        </authorList>
    </citation>
    <scope>NUCLEOTIDE SEQUENCE [LARGE SCALE GENOMIC DNA]</scope>
    <source>
        <strain evidence="3">CIDEFI 213</strain>
    </source>
</reference>
<dbReference type="PANTHER" id="PTHR31630">
    <property type="entry name" value="PHYTANOYL-COA DIOXYGENASE-RELATED-RELATED"/>
    <property type="match status" value="1"/>
</dbReference>
<proteinExistence type="predicted"/>
<dbReference type="Proteomes" id="UP000249619">
    <property type="component" value="Unassembled WGS sequence"/>
</dbReference>
<dbReference type="AlphaFoldDB" id="A0A364MX88"/>
<sequence length="339" mass="38528">MISTTTKTQTLTLSGAHDQRMKVDGTDSEFGDWRDDLARDGYAVIKGAIPKERADDYADRMYSWLEGFKLGFDRNDISTAHKDKLPLINEKGMCLHYGVTHEYFAWAIRSEPGVISAFEKVYNTPDLIVSFDAINFTFPSRTDIAPNKPWPHQDQDPAKSGFRCLQGLVNLLPNGPEDGGLIVCPGGHLLSDEFHAAMKDEPRIPAWTPEWFGFTENGMKWLEAKGLQWVKVCAEPGDLLVWDSRTPHYNLSSETQQPRFAVYTCYMPVTDASQEDLKRKKDAFERWVGTTHWPNARHTGSNVATRDGVEDPHNRFEPVNKPIFDERTFKLTGIPYIQE</sequence>
<feature type="compositionally biased region" description="Basic and acidic residues" evidence="1">
    <location>
        <begin position="307"/>
        <end position="317"/>
    </location>
</feature>
<evidence type="ECO:0000313" key="2">
    <source>
        <dbReference type="EMBL" id="RAR06052.1"/>
    </source>
</evidence>
<protein>
    <recommendedName>
        <fullName evidence="4">Phytanoyl-CoA dioxygenase</fullName>
    </recommendedName>
</protein>
<dbReference type="EMBL" id="QGDH01000122">
    <property type="protein sequence ID" value="RAR06052.1"/>
    <property type="molecule type" value="Genomic_DNA"/>
</dbReference>
<feature type="region of interest" description="Disordered" evidence="1">
    <location>
        <begin position="295"/>
        <end position="317"/>
    </location>
</feature>
<keyword evidence="3" id="KW-1185">Reference proteome</keyword>
<comment type="caution">
    <text evidence="2">The sequence shown here is derived from an EMBL/GenBank/DDBJ whole genome shotgun (WGS) entry which is preliminary data.</text>
</comment>
<dbReference type="Pfam" id="PF05721">
    <property type="entry name" value="PhyH"/>
    <property type="match status" value="1"/>
</dbReference>
<evidence type="ECO:0000256" key="1">
    <source>
        <dbReference type="SAM" id="MobiDB-lite"/>
    </source>
</evidence>
<dbReference type="SUPFAM" id="SSF51197">
    <property type="entry name" value="Clavaminate synthase-like"/>
    <property type="match status" value="1"/>
</dbReference>
<gene>
    <name evidence="2" type="ORF">DDE83_007121</name>
</gene>
<dbReference type="InterPro" id="IPR008775">
    <property type="entry name" value="Phytyl_CoA_dOase-like"/>
</dbReference>
<evidence type="ECO:0008006" key="4">
    <source>
        <dbReference type="Google" id="ProtNLM"/>
    </source>
</evidence>
<name>A0A364MX88_STELY</name>
<accession>A0A364MX88</accession>
<evidence type="ECO:0000313" key="3">
    <source>
        <dbReference type="Proteomes" id="UP000249619"/>
    </source>
</evidence>
<dbReference type="PANTHER" id="PTHR31630:SF7">
    <property type="entry name" value="PHYTANOYL-COA DIOXYGENASE"/>
    <property type="match status" value="1"/>
</dbReference>
<dbReference type="Gene3D" id="2.60.120.620">
    <property type="entry name" value="q2cbj1_9rhob like domain"/>
    <property type="match status" value="1"/>
</dbReference>